<dbReference type="Gene3D" id="3.20.20.370">
    <property type="entry name" value="Glycoside hydrolase/deacetylase"/>
    <property type="match status" value="1"/>
</dbReference>
<dbReference type="EMBL" id="CAFBMH010000025">
    <property type="protein sequence ID" value="CAB4903063.1"/>
    <property type="molecule type" value="Genomic_DNA"/>
</dbReference>
<dbReference type="EMBL" id="CAEZYR010000213">
    <property type="protein sequence ID" value="CAB4774562.1"/>
    <property type="molecule type" value="Genomic_DNA"/>
</dbReference>
<proteinExistence type="predicted"/>
<keyword evidence="2" id="KW-0479">Metal-binding</keyword>
<gene>
    <name evidence="6" type="ORF">UFOPK2754_03286</name>
    <name evidence="7" type="ORF">UFOPK3543_00968</name>
</gene>
<evidence type="ECO:0000256" key="3">
    <source>
        <dbReference type="ARBA" id="ARBA00022801"/>
    </source>
</evidence>
<accession>A0A6J6VQ49</accession>
<comment type="cofactor">
    <cofactor evidence="1">
        <name>Mg(2+)</name>
        <dbReference type="ChEBI" id="CHEBI:18420"/>
    </cofactor>
</comment>
<keyword evidence="3" id="KW-0378">Hydrolase</keyword>
<dbReference type="GO" id="GO:0019213">
    <property type="term" value="F:deacetylase activity"/>
    <property type="evidence" value="ECO:0007669"/>
    <property type="project" value="TreeGrafter"/>
</dbReference>
<evidence type="ECO:0000256" key="2">
    <source>
        <dbReference type="ARBA" id="ARBA00022723"/>
    </source>
</evidence>
<protein>
    <submittedName>
        <fullName evidence="6">Unannotated protein</fullName>
    </submittedName>
</protein>
<keyword evidence="4" id="KW-0460">Magnesium</keyword>
<keyword evidence="5" id="KW-0119">Carbohydrate metabolism</keyword>
<dbReference type="InterPro" id="IPR006879">
    <property type="entry name" value="YdjC-like"/>
</dbReference>
<organism evidence="6">
    <name type="scientific">freshwater metagenome</name>
    <dbReference type="NCBI Taxonomy" id="449393"/>
    <lineage>
        <taxon>unclassified sequences</taxon>
        <taxon>metagenomes</taxon>
        <taxon>ecological metagenomes</taxon>
    </lineage>
</organism>
<dbReference type="GO" id="GO:0046872">
    <property type="term" value="F:metal ion binding"/>
    <property type="evidence" value="ECO:0007669"/>
    <property type="project" value="UniProtKB-KW"/>
</dbReference>
<dbReference type="InterPro" id="IPR011330">
    <property type="entry name" value="Glyco_hydro/deAcase_b/a-brl"/>
</dbReference>
<dbReference type="GO" id="GO:0005975">
    <property type="term" value="P:carbohydrate metabolic process"/>
    <property type="evidence" value="ECO:0007669"/>
    <property type="project" value="InterPro"/>
</dbReference>
<dbReference type="Pfam" id="PF04794">
    <property type="entry name" value="YdjC"/>
    <property type="match status" value="1"/>
</dbReference>
<evidence type="ECO:0000313" key="7">
    <source>
        <dbReference type="EMBL" id="CAB4903063.1"/>
    </source>
</evidence>
<evidence type="ECO:0000256" key="5">
    <source>
        <dbReference type="ARBA" id="ARBA00023277"/>
    </source>
</evidence>
<name>A0A6J6VQ49_9ZZZZ</name>
<reference evidence="6" key="1">
    <citation type="submission" date="2020-05" db="EMBL/GenBank/DDBJ databases">
        <authorList>
            <person name="Chiriac C."/>
            <person name="Salcher M."/>
            <person name="Ghai R."/>
            <person name="Kavagutti S V."/>
        </authorList>
    </citation>
    <scope>NUCLEOTIDE SEQUENCE</scope>
</reference>
<dbReference type="AlphaFoldDB" id="A0A6J6VQ49"/>
<dbReference type="SUPFAM" id="SSF88713">
    <property type="entry name" value="Glycoside hydrolase/deacetylase"/>
    <property type="match status" value="1"/>
</dbReference>
<dbReference type="PANTHER" id="PTHR31609:SF1">
    <property type="entry name" value="CARBOHYDRATE DEACETYLASE"/>
    <property type="match status" value="1"/>
</dbReference>
<evidence type="ECO:0000256" key="4">
    <source>
        <dbReference type="ARBA" id="ARBA00022842"/>
    </source>
</evidence>
<dbReference type="GO" id="GO:0016787">
    <property type="term" value="F:hydrolase activity"/>
    <property type="evidence" value="ECO:0007669"/>
    <property type="project" value="UniProtKB-KW"/>
</dbReference>
<sequence length="285" mass="30278">MTRTLIVNADDYGLTTAVSQGIVHAHDRGVLTSTSVLVLAPAFATTAPWLRDLAGIGIGAHLAVVGEDPPLLTAREIPTLVNARGYLPASWRQLLPRVAARRIDLADVEREWTAQLDAIAAEGLEVDHLDSHQHVHVFPGLCDVAIRLANARAIPAVRLTRSASDAPVGRVMRCLGNRFADRARAAGLRFPADAAGLDEAGRLDEPSVLAALARLAGTDAAVVELSGHPGNAVDPDRYRYAWDYRWGAELDALCSPAVRAAVDRHGFTLGTYRDLGRSAVGAGAT</sequence>
<dbReference type="PANTHER" id="PTHR31609">
    <property type="entry name" value="YDJC DEACETYLASE FAMILY MEMBER"/>
    <property type="match status" value="1"/>
</dbReference>
<evidence type="ECO:0000313" key="6">
    <source>
        <dbReference type="EMBL" id="CAB4774562.1"/>
    </source>
</evidence>
<evidence type="ECO:0000256" key="1">
    <source>
        <dbReference type="ARBA" id="ARBA00001946"/>
    </source>
</evidence>